<feature type="transmembrane region" description="Helical" evidence="1">
    <location>
        <begin position="12"/>
        <end position="32"/>
    </location>
</feature>
<dbReference type="EMBL" id="MYFO01000028">
    <property type="protein sequence ID" value="TFE85114.1"/>
    <property type="molecule type" value="Genomic_DNA"/>
</dbReference>
<keyword evidence="1" id="KW-1133">Transmembrane helix</keyword>
<feature type="transmembrane region" description="Helical" evidence="1">
    <location>
        <begin position="197"/>
        <end position="216"/>
    </location>
</feature>
<proteinExistence type="predicted"/>
<feature type="transmembrane region" description="Helical" evidence="1">
    <location>
        <begin position="44"/>
        <end position="62"/>
    </location>
</feature>
<keyword evidence="4" id="KW-1185">Reference proteome</keyword>
<dbReference type="Pfam" id="PF02517">
    <property type="entry name" value="Rce1-like"/>
    <property type="match status" value="1"/>
</dbReference>
<reference evidence="3 4" key="1">
    <citation type="submission" date="2017-03" db="EMBL/GenBank/DDBJ databases">
        <title>Isolation of Levoglucosan Utilizing Bacteria.</title>
        <authorList>
            <person name="Arya A.S."/>
        </authorList>
    </citation>
    <scope>NUCLEOTIDE SEQUENCE [LARGE SCALE GENOMIC DNA]</scope>
    <source>
        <strain evidence="3 4">MEC069</strain>
    </source>
</reference>
<organism evidence="3 4">
    <name type="scientific">Paenibacillus athensensis</name>
    <dbReference type="NCBI Taxonomy" id="1967502"/>
    <lineage>
        <taxon>Bacteria</taxon>
        <taxon>Bacillati</taxon>
        <taxon>Bacillota</taxon>
        <taxon>Bacilli</taxon>
        <taxon>Bacillales</taxon>
        <taxon>Paenibacillaceae</taxon>
        <taxon>Paenibacillus</taxon>
    </lineage>
</organism>
<feature type="domain" description="CAAX prenyl protease 2/Lysostaphin resistance protein A-like" evidence="2">
    <location>
        <begin position="121"/>
        <end position="209"/>
    </location>
</feature>
<protein>
    <recommendedName>
        <fullName evidence="2">CAAX prenyl protease 2/Lysostaphin resistance protein A-like domain-containing protein</fullName>
    </recommendedName>
</protein>
<dbReference type="InterPro" id="IPR003675">
    <property type="entry name" value="Rce1/LyrA-like_dom"/>
</dbReference>
<name>A0A4Y8PVQ9_9BACL</name>
<dbReference type="OrthoDB" id="4453618at2"/>
<evidence type="ECO:0000256" key="1">
    <source>
        <dbReference type="SAM" id="Phobius"/>
    </source>
</evidence>
<keyword evidence="1" id="KW-0812">Transmembrane</keyword>
<dbReference type="AlphaFoldDB" id="A0A4Y8PVQ9"/>
<dbReference type="RefSeq" id="WP_134755337.1">
    <property type="nucleotide sequence ID" value="NZ_MYFO02000005.1"/>
</dbReference>
<dbReference type="GO" id="GO:0080120">
    <property type="term" value="P:CAAX-box protein maturation"/>
    <property type="evidence" value="ECO:0007669"/>
    <property type="project" value="UniProtKB-ARBA"/>
</dbReference>
<keyword evidence="1" id="KW-0472">Membrane</keyword>
<dbReference type="Proteomes" id="UP000298246">
    <property type="component" value="Unassembled WGS sequence"/>
</dbReference>
<feature type="transmembrane region" description="Helical" evidence="1">
    <location>
        <begin position="82"/>
        <end position="102"/>
    </location>
</feature>
<feature type="transmembrane region" description="Helical" evidence="1">
    <location>
        <begin position="170"/>
        <end position="191"/>
    </location>
</feature>
<gene>
    <name evidence="3" type="ORF">B5M42_18060</name>
</gene>
<evidence type="ECO:0000313" key="4">
    <source>
        <dbReference type="Proteomes" id="UP000298246"/>
    </source>
</evidence>
<dbReference type="GO" id="GO:0004175">
    <property type="term" value="F:endopeptidase activity"/>
    <property type="evidence" value="ECO:0007669"/>
    <property type="project" value="UniProtKB-ARBA"/>
</dbReference>
<evidence type="ECO:0000313" key="3">
    <source>
        <dbReference type="EMBL" id="TFE85114.1"/>
    </source>
</evidence>
<accession>A0A4Y8PVQ9</accession>
<evidence type="ECO:0000259" key="2">
    <source>
        <dbReference type="Pfam" id="PF02517"/>
    </source>
</evidence>
<comment type="caution">
    <text evidence="3">The sequence shown here is derived from an EMBL/GenBank/DDBJ whole genome shotgun (WGS) entry which is preliminary data.</text>
</comment>
<sequence length="217" mass="24320">MRPSIPYRGLSLAVVLHVTLTPALLNSTYYFLNGADTAPGDASLATGLIWELLGLGLLAFTLRKQGRSLKQIGFTWSKSDPLHALLIYGAYYVVTLAITYVSPQLLHAAPQNAEIFASKITVVYGLYMLVNPFFEELLVRAYAIVEFRYFFKKEELAVLASTLIQTSYHLYQGVLSALMLGLLFFLFSIYFAKTQRIVPVILVHLFLDISGMLYYGQ</sequence>